<dbReference type="InterPro" id="IPR042195">
    <property type="entry name" value="ArgJ_beta_C"/>
</dbReference>
<dbReference type="EMBL" id="CP001279">
    <property type="protein sequence ID" value="ACM93232.1"/>
    <property type="molecule type" value="Genomic_DNA"/>
</dbReference>
<dbReference type="HOGENOM" id="CLU_027172_1_0_7"/>
<reference evidence="9 10" key="1">
    <citation type="journal article" date="2009" name="PLoS Genet.">
        <title>Adaptations to submarine hydrothermal environments exemplified by the genome of Nautilia profundicola.</title>
        <authorList>
            <person name="Campbell B.J."/>
            <person name="Smith J.L."/>
            <person name="Hanson T.E."/>
            <person name="Klotz M.G."/>
            <person name="Stein L.Y."/>
            <person name="Lee C.K."/>
            <person name="Wu D."/>
            <person name="Robinson J.M."/>
            <person name="Khouri H.M."/>
            <person name="Eisen J.A."/>
            <person name="Cary S.C."/>
        </authorList>
    </citation>
    <scope>NUCLEOTIDE SEQUENCE [LARGE SCALE GENOMIC DNA]</scope>
    <source>
        <strain evidence="10">ATCC BAA-1463 / DSM 18972 / AmH</strain>
    </source>
</reference>
<dbReference type="Gene3D" id="3.60.70.12">
    <property type="entry name" value="L-amino peptidase D-ALA esterase/amidase"/>
    <property type="match status" value="1"/>
</dbReference>
<dbReference type="GO" id="GO:0005737">
    <property type="term" value="C:cytoplasm"/>
    <property type="evidence" value="ECO:0007669"/>
    <property type="project" value="UniProtKB-SubCell"/>
</dbReference>
<comment type="subcellular location">
    <subcellularLocation>
        <location evidence="8">Cytoplasm</location>
    </subcellularLocation>
</comment>
<keyword evidence="10" id="KW-1185">Reference proteome</keyword>
<dbReference type="GO" id="GO:0006592">
    <property type="term" value="P:ornithine biosynthetic process"/>
    <property type="evidence" value="ECO:0007669"/>
    <property type="project" value="TreeGrafter"/>
</dbReference>
<feature type="binding site" evidence="8">
    <location>
        <position position="389"/>
    </location>
    <ligand>
        <name>substrate</name>
    </ligand>
</feature>
<keyword evidence="7 8" id="KW-0012">Acyltransferase</keyword>
<dbReference type="InterPro" id="IPR002813">
    <property type="entry name" value="Arg_biosynth_ArgJ"/>
</dbReference>
<keyword evidence="5 8" id="KW-0808">Transferase</keyword>
<dbReference type="PANTHER" id="PTHR23100">
    <property type="entry name" value="ARGININE BIOSYNTHESIS BIFUNCTIONAL PROTEIN ARGJ"/>
    <property type="match status" value="1"/>
</dbReference>
<dbReference type="NCBIfam" id="NF003802">
    <property type="entry name" value="PRK05388.1"/>
    <property type="match status" value="1"/>
</dbReference>
<proteinExistence type="inferred from homology"/>
<comment type="function">
    <text evidence="8">Catalyzes two activities which are involved in the cyclic version of arginine biosynthesis: the synthesis of N-acetylglutamate from glutamate and acetyl-CoA as the acetyl donor, and of ornithine by transacetylation between N(2)-acetylornithine and glutamate.</text>
</comment>
<dbReference type="AlphaFoldDB" id="B9L6H9"/>
<keyword evidence="3 8" id="KW-0055">Arginine biosynthesis</keyword>
<comment type="catalytic activity">
    <reaction evidence="8">
        <text>N(2)-acetyl-L-ornithine + L-glutamate = N-acetyl-L-glutamate + L-ornithine</text>
        <dbReference type="Rhea" id="RHEA:15349"/>
        <dbReference type="ChEBI" id="CHEBI:29985"/>
        <dbReference type="ChEBI" id="CHEBI:44337"/>
        <dbReference type="ChEBI" id="CHEBI:46911"/>
        <dbReference type="ChEBI" id="CHEBI:57805"/>
        <dbReference type="EC" id="2.3.1.35"/>
    </reaction>
</comment>
<dbReference type="GO" id="GO:0004042">
    <property type="term" value="F:L-glutamate N-acetyltransferase activity"/>
    <property type="evidence" value="ECO:0007669"/>
    <property type="project" value="UniProtKB-UniRule"/>
</dbReference>
<evidence type="ECO:0000256" key="3">
    <source>
        <dbReference type="ARBA" id="ARBA00022571"/>
    </source>
</evidence>
<feature type="chain" id="PRO_5023540963" description="Arginine biosynthesis bifunctional protein ArgJ beta chain" evidence="8">
    <location>
        <begin position="187"/>
        <end position="394"/>
    </location>
</feature>
<keyword evidence="8" id="KW-0963">Cytoplasm</keyword>
<evidence type="ECO:0000313" key="9">
    <source>
        <dbReference type="EMBL" id="ACM93232.1"/>
    </source>
</evidence>
<comment type="pathway">
    <text evidence="8">Amino-acid biosynthesis; L-arginine biosynthesis; N(2)-acetyl-L-ornithine from L-glutamate: step 1/4.</text>
</comment>
<comment type="pathway">
    <text evidence="8">Amino-acid biosynthesis; L-arginine biosynthesis; L-ornithine and N-acetyl-L-glutamate from L-glutamate and N(2)-acetyl-L-ornithine (cyclic): step 1/1.</text>
</comment>
<dbReference type="Proteomes" id="UP000000448">
    <property type="component" value="Chromosome"/>
</dbReference>
<feature type="binding site" evidence="8">
    <location>
        <position position="176"/>
    </location>
    <ligand>
        <name>substrate</name>
    </ligand>
</feature>
<dbReference type="FunFam" id="3.10.20.340:FF:000001">
    <property type="entry name" value="Arginine biosynthesis bifunctional protein ArgJ, chloroplastic"/>
    <property type="match status" value="1"/>
</dbReference>
<dbReference type="Pfam" id="PF01960">
    <property type="entry name" value="ArgJ"/>
    <property type="match status" value="1"/>
</dbReference>
<keyword evidence="6 8" id="KW-0068">Autocatalytic cleavage</keyword>
<sequence length="394" mass="43026">MDKKFRITPIGGGVCVVDGIYAGGVNAGFKKEGFDVGFIRSDEDMKVAYLFTTNRFQAAPLKYVLRRGIKTTNFLLANSKNANAMTGEEGIKDIEEILEYLGTKIKVNNPIMSSTGVIGVRIDKDKIKKAVDKFDFNEKDSNKFAKAIMTTDSFEKEIAFEVEGEFGRFKIGGVAKGAGMINPQMATMLCFITTDADIPESEMKDILSEVNEHSFNAISVDGDTSTNDSVFLLTTGKAPYNKEAFKEALKQVMLKLATDIVRDGEGATKLVAFNVSGAKDVNEAKTAAKALTNSLLMKTAIFGEDPNWGRIASTIGASGVECDENTLTIKIGDVLVYDRGDILFTPEIEEKAHKVMKKDSFSISVDLGIGDGEFTAYGCDLSYEYVKINAEYRT</sequence>
<dbReference type="OrthoDB" id="9804242at2"/>
<dbReference type="RefSeq" id="WP_015902284.1">
    <property type="nucleotide sequence ID" value="NC_012115.1"/>
</dbReference>
<dbReference type="CDD" id="cd02152">
    <property type="entry name" value="OAT"/>
    <property type="match status" value="1"/>
</dbReference>
<organism evidence="9 10">
    <name type="scientific">Nautilia profundicola (strain ATCC BAA-1463 / DSM 18972 / AmH)</name>
    <dbReference type="NCBI Taxonomy" id="598659"/>
    <lineage>
        <taxon>Bacteria</taxon>
        <taxon>Pseudomonadati</taxon>
        <taxon>Campylobacterota</taxon>
        <taxon>Epsilonproteobacteria</taxon>
        <taxon>Nautiliales</taxon>
        <taxon>Nautiliaceae</taxon>
        <taxon>Nautilia</taxon>
    </lineage>
</organism>
<dbReference type="NCBIfam" id="TIGR00120">
    <property type="entry name" value="ArgJ"/>
    <property type="match status" value="1"/>
</dbReference>
<feature type="chain" id="PRO_5023540964" description="Arginine biosynthesis bifunctional protein ArgJ alpha chain" evidence="8">
    <location>
        <begin position="1"/>
        <end position="186"/>
    </location>
</feature>
<dbReference type="UniPathway" id="UPA00068">
    <property type="reaction ID" value="UER00106"/>
</dbReference>
<feature type="binding site" evidence="8">
    <location>
        <position position="187"/>
    </location>
    <ligand>
        <name>substrate</name>
    </ligand>
</feature>
<evidence type="ECO:0000256" key="4">
    <source>
        <dbReference type="ARBA" id="ARBA00022605"/>
    </source>
</evidence>
<keyword evidence="8" id="KW-0511">Multifunctional enzyme</keyword>
<evidence type="ECO:0000256" key="6">
    <source>
        <dbReference type="ARBA" id="ARBA00022813"/>
    </source>
</evidence>
<evidence type="ECO:0000256" key="8">
    <source>
        <dbReference type="HAMAP-Rule" id="MF_01106"/>
    </source>
</evidence>
<comment type="similarity">
    <text evidence="1 8">Belongs to the ArgJ family.</text>
</comment>
<name>B9L6H9_NAUPA</name>
<comment type="catalytic activity">
    <reaction evidence="8">
        <text>L-glutamate + acetyl-CoA = N-acetyl-L-glutamate + CoA + H(+)</text>
        <dbReference type="Rhea" id="RHEA:24292"/>
        <dbReference type="ChEBI" id="CHEBI:15378"/>
        <dbReference type="ChEBI" id="CHEBI:29985"/>
        <dbReference type="ChEBI" id="CHEBI:44337"/>
        <dbReference type="ChEBI" id="CHEBI:57287"/>
        <dbReference type="ChEBI" id="CHEBI:57288"/>
        <dbReference type="EC" id="2.3.1.1"/>
    </reaction>
</comment>
<dbReference type="EC" id="2.3.1.1" evidence="8"/>
<comment type="subunit">
    <text evidence="2 8">Heterotetramer of two alpha and two beta chains.</text>
</comment>
<gene>
    <name evidence="8 9" type="primary">argJ</name>
    <name evidence="9" type="ordered locus">NAMH_1580</name>
</gene>
<evidence type="ECO:0000313" key="10">
    <source>
        <dbReference type="Proteomes" id="UP000000448"/>
    </source>
</evidence>
<feature type="binding site" evidence="8">
    <location>
        <position position="150"/>
    </location>
    <ligand>
        <name>substrate</name>
    </ligand>
</feature>
<dbReference type="InterPro" id="IPR016117">
    <property type="entry name" value="ArgJ-like_dom_sf"/>
</dbReference>
<feature type="active site" description="Nucleophile" evidence="8">
    <location>
        <position position="187"/>
    </location>
</feature>
<dbReference type="GO" id="GO:0006526">
    <property type="term" value="P:L-arginine biosynthetic process"/>
    <property type="evidence" value="ECO:0007669"/>
    <property type="project" value="UniProtKB-UniRule"/>
</dbReference>
<evidence type="ECO:0000256" key="1">
    <source>
        <dbReference type="ARBA" id="ARBA00006774"/>
    </source>
</evidence>
<dbReference type="eggNOG" id="COG1364">
    <property type="taxonomic scope" value="Bacteria"/>
</dbReference>
<protein>
    <recommendedName>
        <fullName evidence="8">Arginine biosynthesis bifunctional protein ArgJ</fullName>
    </recommendedName>
    <domain>
        <recommendedName>
            <fullName evidence="8">Glutamate N-acetyltransferase</fullName>
            <ecNumber evidence="8">2.3.1.35</ecNumber>
        </recommendedName>
        <alternativeName>
            <fullName evidence="8">Ornithine acetyltransferase</fullName>
            <shortName evidence="8">OATase</shortName>
        </alternativeName>
        <alternativeName>
            <fullName evidence="8">Ornithine transacetylase</fullName>
        </alternativeName>
    </domain>
    <domain>
        <recommendedName>
            <fullName evidence="8">Amino-acid acetyltransferase</fullName>
            <ecNumber evidence="8">2.3.1.1</ecNumber>
        </recommendedName>
        <alternativeName>
            <fullName evidence="8">N-acetylglutamate synthase</fullName>
            <shortName evidence="8">AGSase</shortName>
        </alternativeName>
    </domain>
    <component>
        <recommendedName>
            <fullName evidence="8">Arginine biosynthesis bifunctional protein ArgJ alpha chain</fullName>
        </recommendedName>
    </component>
    <component>
        <recommendedName>
            <fullName evidence="8">Arginine biosynthesis bifunctional protein ArgJ beta chain</fullName>
        </recommendedName>
    </component>
</protein>
<keyword evidence="4 8" id="KW-0028">Amino-acid biosynthesis</keyword>
<dbReference type="GO" id="GO:0004358">
    <property type="term" value="F:L-glutamate N-acetyltransferase activity, acting on acetyl-L-ornithine as donor"/>
    <property type="evidence" value="ECO:0007669"/>
    <property type="project" value="UniProtKB-UniRule"/>
</dbReference>
<dbReference type="SUPFAM" id="SSF56266">
    <property type="entry name" value="DmpA/ArgJ-like"/>
    <property type="match status" value="1"/>
</dbReference>
<dbReference type="KEGG" id="nam:NAMH_1580"/>
<feature type="binding site" evidence="8">
    <location>
        <position position="394"/>
    </location>
    <ligand>
        <name>substrate</name>
    </ligand>
</feature>
<dbReference type="STRING" id="598659.NAMH_1580"/>
<dbReference type="PANTHER" id="PTHR23100:SF0">
    <property type="entry name" value="ARGININE BIOSYNTHESIS BIFUNCTIONAL PROTEIN ARGJ, MITOCHONDRIAL"/>
    <property type="match status" value="1"/>
</dbReference>
<feature type="site" description="Cleavage; by autolysis" evidence="8">
    <location>
        <begin position="186"/>
        <end position="187"/>
    </location>
</feature>
<dbReference type="EC" id="2.3.1.35" evidence="8"/>
<feature type="site" description="Involved in the stabilization of negative charge on the oxyanion by the formation of the oxyanion hole" evidence="8">
    <location>
        <position position="115"/>
    </location>
</feature>
<dbReference type="Gene3D" id="3.10.20.340">
    <property type="entry name" value="ArgJ beta chain, C-terminal domain"/>
    <property type="match status" value="1"/>
</dbReference>
<evidence type="ECO:0000256" key="5">
    <source>
        <dbReference type="ARBA" id="ARBA00022679"/>
    </source>
</evidence>
<accession>B9L6H9</accession>
<feature type="binding site" evidence="8">
    <location>
        <position position="265"/>
    </location>
    <ligand>
        <name>substrate</name>
    </ligand>
</feature>
<evidence type="ECO:0000256" key="2">
    <source>
        <dbReference type="ARBA" id="ARBA00011475"/>
    </source>
</evidence>
<dbReference type="MEROPS" id="T05.002"/>
<dbReference type="HAMAP" id="MF_01106">
    <property type="entry name" value="ArgJ"/>
    <property type="match status" value="1"/>
</dbReference>
<feature type="site" description="Involved in the stabilization of negative charge on the oxyanion by the formation of the oxyanion hole" evidence="8">
    <location>
        <position position="116"/>
    </location>
</feature>
<evidence type="ECO:0000256" key="7">
    <source>
        <dbReference type="ARBA" id="ARBA00023315"/>
    </source>
</evidence>